<dbReference type="HOGENOM" id="CLU_3035985_0_0_1"/>
<proteinExistence type="predicted"/>
<dbReference type="Proteomes" id="UP000004995">
    <property type="component" value="Unassembled WGS sequence"/>
</dbReference>
<evidence type="ECO:0000256" key="1">
    <source>
        <dbReference type="SAM" id="MobiDB-lite"/>
    </source>
</evidence>
<protein>
    <submittedName>
        <fullName evidence="2">Uncharacterized protein</fullName>
    </submittedName>
</protein>
<dbReference type="EnsemblPlants" id="KQL04122">
    <property type="protein sequence ID" value="KQL04122"/>
    <property type="gene ID" value="SETIT_005606mg"/>
</dbReference>
<dbReference type="EMBL" id="AGNK02002824">
    <property type="status" value="NOT_ANNOTATED_CDS"/>
    <property type="molecule type" value="Genomic_DNA"/>
</dbReference>
<evidence type="ECO:0000313" key="2">
    <source>
        <dbReference type="EnsemblPlants" id="KQL04122"/>
    </source>
</evidence>
<dbReference type="Gramene" id="KQL04122">
    <property type="protein sequence ID" value="KQL04122"/>
    <property type="gene ID" value="SETIT_005606mg"/>
</dbReference>
<evidence type="ECO:0000313" key="3">
    <source>
        <dbReference type="Proteomes" id="UP000004995"/>
    </source>
</evidence>
<sequence length="55" mass="6070">MPCCWRTAASRPLRRPRYAVSPQSSSLTSHQFTTIGGPFRAPHPSPPSSSALLRY</sequence>
<dbReference type="AlphaFoldDB" id="K3XUJ9"/>
<organism evidence="2 3">
    <name type="scientific">Setaria italica</name>
    <name type="common">Foxtail millet</name>
    <name type="synonym">Panicum italicum</name>
    <dbReference type="NCBI Taxonomy" id="4555"/>
    <lineage>
        <taxon>Eukaryota</taxon>
        <taxon>Viridiplantae</taxon>
        <taxon>Streptophyta</taxon>
        <taxon>Embryophyta</taxon>
        <taxon>Tracheophyta</taxon>
        <taxon>Spermatophyta</taxon>
        <taxon>Magnoliopsida</taxon>
        <taxon>Liliopsida</taxon>
        <taxon>Poales</taxon>
        <taxon>Poaceae</taxon>
        <taxon>PACMAD clade</taxon>
        <taxon>Panicoideae</taxon>
        <taxon>Panicodae</taxon>
        <taxon>Paniceae</taxon>
        <taxon>Cenchrinae</taxon>
        <taxon>Setaria</taxon>
    </lineage>
</organism>
<reference evidence="3" key="1">
    <citation type="journal article" date="2012" name="Nat. Biotechnol.">
        <title>Reference genome sequence of the model plant Setaria.</title>
        <authorList>
            <person name="Bennetzen J.L."/>
            <person name="Schmutz J."/>
            <person name="Wang H."/>
            <person name="Percifield R."/>
            <person name="Hawkins J."/>
            <person name="Pontaroli A.C."/>
            <person name="Estep M."/>
            <person name="Feng L."/>
            <person name="Vaughn J.N."/>
            <person name="Grimwood J."/>
            <person name="Jenkins J."/>
            <person name="Barry K."/>
            <person name="Lindquist E."/>
            <person name="Hellsten U."/>
            <person name="Deshpande S."/>
            <person name="Wang X."/>
            <person name="Wu X."/>
            <person name="Mitros T."/>
            <person name="Triplett J."/>
            <person name="Yang X."/>
            <person name="Ye C.Y."/>
            <person name="Mauro-Herrera M."/>
            <person name="Wang L."/>
            <person name="Li P."/>
            <person name="Sharma M."/>
            <person name="Sharma R."/>
            <person name="Ronald P.C."/>
            <person name="Panaud O."/>
            <person name="Kellogg E.A."/>
            <person name="Brutnell T.P."/>
            <person name="Doust A.N."/>
            <person name="Tuskan G.A."/>
            <person name="Rokhsar D."/>
            <person name="Devos K.M."/>
        </authorList>
    </citation>
    <scope>NUCLEOTIDE SEQUENCE [LARGE SCALE GENOMIC DNA]</scope>
    <source>
        <strain evidence="3">cv. Yugu1</strain>
    </source>
</reference>
<name>K3XUJ9_SETIT</name>
<feature type="compositionally biased region" description="Polar residues" evidence="1">
    <location>
        <begin position="21"/>
        <end position="34"/>
    </location>
</feature>
<feature type="region of interest" description="Disordered" evidence="1">
    <location>
        <begin position="15"/>
        <end position="55"/>
    </location>
</feature>
<dbReference type="InParanoid" id="K3XUJ9"/>
<accession>K3XUJ9</accession>
<keyword evidence="3" id="KW-1185">Reference proteome</keyword>
<reference evidence="2" key="2">
    <citation type="submission" date="2018-08" db="UniProtKB">
        <authorList>
            <consortium name="EnsemblPlants"/>
        </authorList>
    </citation>
    <scope>IDENTIFICATION</scope>
    <source>
        <strain evidence="2">Yugu1</strain>
    </source>
</reference>